<feature type="transmembrane region" description="Helical" evidence="8">
    <location>
        <begin position="210"/>
        <end position="229"/>
    </location>
</feature>
<dbReference type="SUPFAM" id="SSF81338">
    <property type="entry name" value="Aquaporin-like"/>
    <property type="match status" value="1"/>
</dbReference>
<reference evidence="9 10" key="1">
    <citation type="journal article" date="2011" name="Proc. Natl. Acad. Sci. U.S.A.">
        <title>Evolutionary erosion of yeast sex chromosomes by mating-type switching accidents.</title>
        <authorList>
            <person name="Gordon J.L."/>
            <person name="Armisen D."/>
            <person name="Proux-Wera E."/>
            <person name="Oheigeartaigh S.S."/>
            <person name="Byrne K.P."/>
            <person name="Wolfe K.H."/>
        </authorList>
    </citation>
    <scope>NUCLEOTIDE SEQUENCE [LARGE SCALE GENOMIC DNA]</scope>
    <source>
        <strain evidence="10">ATCC 34711 / CBS 6284 / DSM 70876 / NBRC 10599 / NRRL Y-10934 / UCD 77-7</strain>
    </source>
</reference>
<dbReference type="Gene3D" id="1.20.1080.10">
    <property type="entry name" value="Glycerol uptake facilitator protein"/>
    <property type="match status" value="1"/>
</dbReference>
<accession>I2H7Z0</accession>
<dbReference type="GO" id="GO:0015250">
    <property type="term" value="F:water channel activity"/>
    <property type="evidence" value="ECO:0007669"/>
    <property type="project" value="TreeGrafter"/>
</dbReference>
<feature type="compositionally biased region" description="Polar residues" evidence="7">
    <location>
        <begin position="7"/>
        <end position="31"/>
    </location>
</feature>
<dbReference type="OrthoDB" id="3222at2759"/>
<gene>
    <name evidence="9" type="primary">TBLA0H02060</name>
    <name evidence="9" type="ORF">TBLA_0H02060</name>
</gene>
<feature type="transmembrane region" description="Helical" evidence="8">
    <location>
        <begin position="238"/>
        <end position="256"/>
    </location>
</feature>
<evidence type="ECO:0000256" key="6">
    <source>
        <dbReference type="RuleBase" id="RU000477"/>
    </source>
</evidence>
<dbReference type="PANTHER" id="PTHR19139:SF199">
    <property type="entry name" value="MIP17260P"/>
    <property type="match status" value="1"/>
</dbReference>
<dbReference type="PANTHER" id="PTHR19139">
    <property type="entry name" value="AQUAPORIN TRANSPORTER"/>
    <property type="match status" value="1"/>
</dbReference>
<dbReference type="InParanoid" id="I2H7Z0"/>
<name>I2H7Z0_HENB6</name>
<feature type="transmembrane region" description="Helical" evidence="8">
    <location>
        <begin position="81"/>
        <end position="101"/>
    </location>
</feature>
<feature type="compositionally biased region" description="Low complexity" evidence="7">
    <location>
        <begin position="45"/>
        <end position="59"/>
    </location>
</feature>
<keyword evidence="5 8" id="KW-0472">Membrane</keyword>
<feature type="transmembrane region" description="Helical" evidence="8">
    <location>
        <begin position="166"/>
        <end position="190"/>
    </location>
</feature>
<evidence type="ECO:0000256" key="5">
    <source>
        <dbReference type="ARBA" id="ARBA00023136"/>
    </source>
</evidence>
<evidence type="ECO:0000256" key="2">
    <source>
        <dbReference type="ARBA" id="ARBA00006175"/>
    </source>
</evidence>
<feature type="region of interest" description="Disordered" evidence="7">
    <location>
        <begin position="1"/>
        <end position="59"/>
    </location>
</feature>
<dbReference type="InterPro" id="IPR034294">
    <property type="entry name" value="Aquaporin_transptr"/>
</dbReference>
<keyword evidence="6" id="KW-0813">Transport</keyword>
<feature type="transmembrane region" description="Helical" evidence="8">
    <location>
        <begin position="121"/>
        <end position="145"/>
    </location>
</feature>
<dbReference type="EMBL" id="HE806323">
    <property type="protein sequence ID" value="CCH62492.1"/>
    <property type="molecule type" value="Genomic_DNA"/>
</dbReference>
<dbReference type="GO" id="GO:0005886">
    <property type="term" value="C:plasma membrane"/>
    <property type="evidence" value="ECO:0007669"/>
    <property type="project" value="TreeGrafter"/>
</dbReference>
<proteinExistence type="inferred from homology"/>
<comment type="subcellular location">
    <subcellularLocation>
        <location evidence="1">Membrane</location>
        <topology evidence="1">Multi-pass membrane protein</topology>
    </subcellularLocation>
</comment>
<evidence type="ECO:0000313" key="9">
    <source>
        <dbReference type="EMBL" id="CCH62492.1"/>
    </source>
</evidence>
<evidence type="ECO:0000256" key="1">
    <source>
        <dbReference type="ARBA" id="ARBA00004141"/>
    </source>
</evidence>
<dbReference type="Proteomes" id="UP000002866">
    <property type="component" value="Chromosome 8"/>
</dbReference>
<evidence type="ECO:0000256" key="7">
    <source>
        <dbReference type="SAM" id="MobiDB-lite"/>
    </source>
</evidence>
<protein>
    <recommendedName>
        <fullName evidence="11">Aquaporin</fullName>
    </recommendedName>
</protein>
<keyword evidence="10" id="KW-1185">Reference proteome</keyword>
<dbReference type="HOGENOM" id="CLU_020019_1_4_1"/>
<evidence type="ECO:0000313" key="10">
    <source>
        <dbReference type="Proteomes" id="UP000002866"/>
    </source>
</evidence>
<keyword evidence="4 8" id="KW-1133">Transmembrane helix</keyword>
<organism evidence="9 10">
    <name type="scientific">Henningerozyma blattae (strain ATCC 34711 / CBS 6284 / DSM 70876 / NBRC 10599 / NRRL Y-10934 / UCD 77-7)</name>
    <name type="common">Yeast</name>
    <name type="synonym">Tetrapisispora blattae</name>
    <dbReference type="NCBI Taxonomy" id="1071380"/>
    <lineage>
        <taxon>Eukaryota</taxon>
        <taxon>Fungi</taxon>
        <taxon>Dikarya</taxon>
        <taxon>Ascomycota</taxon>
        <taxon>Saccharomycotina</taxon>
        <taxon>Saccharomycetes</taxon>
        <taxon>Saccharomycetales</taxon>
        <taxon>Saccharomycetaceae</taxon>
        <taxon>Henningerozyma</taxon>
    </lineage>
</organism>
<dbReference type="AlphaFoldDB" id="I2H7Z0"/>
<dbReference type="OMA" id="PARILMI"/>
<evidence type="ECO:0008006" key="11">
    <source>
        <dbReference type="Google" id="ProtNLM"/>
    </source>
</evidence>
<dbReference type="InterPro" id="IPR000425">
    <property type="entry name" value="MIP"/>
</dbReference>
<dbReference type="KEGG" id="tbl:TBLA_0H02060"/>
<dbReference type="PRINTS" id="PR00783">
    <property type="entry name" value="MINTRINSICP"/>
</dbReference>
<dbReference type="Pfam" id="PF00230">
    <property type="entry name" value="MIP"/>
    <property type="match status" value="1"/>
</dbReference>
<dbReference type="InterPro" id="IPR023271">
    <property type="entry name" value="Aquaporin-like"/>
</dbReference>
<keyword evidence="3 6" id="KW-0812">Transmembrane</keyword>
<evidence type="ECO:0000256" key="4">
    <source>
        <dbReference type="ARBA" id="ARBA00022989"/>
    </source>
</evidence>
<sequence>MGKEAHSISSVDSGSGTDSESRRSVSQNPQDCQEKNVVPKPPLPGDVEQQGQDQSQVSQRVLPDVHSRYDIGRNCWRNHFLAMYGEFCGTFIFLSTGYFTAQSANHGWMMKEYDDKFDSHPARILMIAFGFSMGLMVSIFSFCDLCPCAFNPAVAFALFLVRGMSFVRLVLIFITNIVAAMAAAGLVSAMTPGKVAFDLTIGLGASRTRANFMEMFGTAYLCIVVIMCAREPRRTNKWCALPIGFVLFAMHIWMLAYDGCGINPARALGSAVAKRYFPHYHWIYWIGPLSGSIFAALLWWILQWLDYTKYIEAEKTTFYNPETGCTEPVE</sequence>
<dbReference type="eggNOG" id="KOG0223">
    <property type="taxonomic scope" value="Eukaryota"/>
</dbReference>
<dbReference type="RefSeq" id="XP_004182011.1">
    <property type="nucleotide sequence ID" value="XM_004181963.1"/>
</dbReference>
<evidence type="ECO:0000256" key="3">
    <source>
        <dbReference type="ARBA" id="ARBA00022692"/>
    </source>
</evidence>
<evidence type="ECO:0000256" key="8">
    <source>
        <dbReference type="SAM" id="Phobius"/>
    </source>
</evidence>
<dbReference type="GeneID" id="14497649"/>
<dbReference type="STRING" id="1071380.I2H7Z0"/>
<feature type="transmembrane region" description="Helical" evidence="8">
    <location>
        <begin position="282"/>
        <end position="302"/>
    </location>
</feature>
<comment type="similarity">
    <text evidence="2 6">Belongs to the MIP/aquaporin (TC 1.A.8) family.</text>
</comment>